<dbReference type="InterPro" id="IPR027417">
    <property type="entry name" value="P-loop_NTPase"/>
</dbReference>
<evidence type="ECO:0000256" key="3">
    <source>
        <dbReference type="ARBA" id="ARBA00022475"/>
    </source>
</evidence>
<dbReference type="Pfam" id="PF02706">
    <property type="entry name" value="Wzz"/>
    <property type="match status" value="1"/>
</dbReference>
<evidence type="ECO:0000256" key="7">
    <source>
        <dbReference type="ARBA" id="ARBA00022989"/>
    </source>
</evidence>
<proteinExistence type="inferred from homology"/>
<dbReference type="InterPro" id="IPR033756">
    <property type="entry name" value="YlxH/NBP35"/>
</dbReference>
<feature type="transmembrane region" description="Helical" evidence="9">
    <location>
        <begin position="177"/>
        <end position="197"/>
    </location>
</feature>
<keyword evidence="8 9" id="KW-0472">Membrane</keyword>
<dbReference type="EMBL" id="JABUKG010000017">
    <property type="protein sequence ID" value="MBY6322218.1"/>
    <property type="molecule type" value="Genomic_DNA"/>
</dbReference>
<keyword evidence="4 9" id="KW-0812">Transmembrane</keyword>
<evidence type="ECO:0000256" key="2">
    <source>
        <dbReference type="ARBA" id="ARBA00006683"/>
    </source>
</evidence>
<comment type="similarity">
    <text evidence="2">Belongs to the CpsC/CapA family.</text>
</comment>
<keyword evidence="11" id="KW-0808">Transferase</keyword>
<evidence type="ECO:0000256" key="4">
    <source>
        <dbReference type="ARBA" id="ARBA00022692"/>
    </source>
</evidence>
<comment type="caution">
    <text evidence="11">The sequence shown here is derived from an EMBL/GenBank/DDBJ whole genome shotgun (WGS) entry which is preliminary data.</text>
</comment>
<evidence type="ECO:0000259" key="10">
    <source>
        <dbReference type="Pfam" id="PF02706"/>
    </source>
</evidence>
<dbReference type="Pfam" id="PF10609">
    <property type="entry name" value="ParA"/>
    <property type="match status" value="1"/>
</dbReference>
<dbReference type="PANTHER" id="PTHR32309:SF31">
    <property type="entry name" value="CAPSULAR EXOPOLYSACCHARIDE FAMILY"/>
    <property type="match status" value="1"/>
</dbReference>
<dbReference type="Proteomes" id="UP001520140">
    <property type="component" value="Unassembled WGS sequence"/>
</dbReference>
<organism evidence="11 12">
    <name type="scientific">Rhodococcoides kroppenstedtii</name>
    <dbReference type="NCBI Taxonomy" id="293050"/>
    <lineage>
        <taxon>Bacteria</taxon>
        <taxon>Bacillati</taxon>
        <taxon>Actinomycetota</taxon>
        <taxon>Actinomycetes</taxon>
        <taxon>Mycobacteriales</taxon>
        <taxon>Nocardiaceae</taxon>
        <taxon>Rhodococcoides</taxon>
    </lineage>
</organism>
<evidence type="ECO:0000313" key="11">
    <source>
        <dbReference type="EMBL" id="MBY6322218.1"/>
    </source>
</evidence>
<name>A0ABS7NW16_9NOCA</name>
<dbReference type="CDD" id="cd05387">
    <property type="entry name" value="BY-kinase"/>
    <property type="match status" value="1"/>
</dbReference>
<evidence type="ECO:0000313" key="12">
    <source>
        <dbReference type="Proteomes" id="UP001520140"/>
    </source>
</evidence>
<reference evidence="11 12" key="1">
    <citation type="submission" date="2020-06" db="EMBL/GenBank/DDBJ databases">
        <title>Taxonomy, biology and ecology of Rhodococcus bacteria occurring in California pistachio and other woody hosts as revealed by genome sequence analyses.</title>
        <authorList>
            <person name="Gai Y."/>
            <person name="Riely B."/>
        </authorList>
    </citation>
    <scope>NUCLEOTIDE SEQUENCE [LARGE SCALE GENOMIC DNA]</scope>
    <source>
        <strain evidence="11 12">BP-284</strain>
    </source>
</reference>
<dbReference type="RefSeq" id="WP_068103423.1">
    <property type="nucleotide sequence ID" value="NZ_JABUKE010000016.1"/>
</dbReference>
<dbReference type="InterPro" id="IPR050445">
    <property type="entry name" value="Bact_polysacc_biosynth/exp"/>
</dbReference>
<dbReference type="SUPFAM" id="SSF52540">
    <property type="entry name" value="P-loop containing nucleoside triphosphate hydrolases"/>
    <property type="match status" value="1"/>
</dbReference>
<dbReference type="InterPro" id="IPR005702">
    <property type="entry name" value="Wzc-like_C"/>
</dbReference>
<accession>A0ABS7NW16</accession>
<keyword evidence="6" id="KW-0067">ATP-binding</keyword>
<evidence type="ECO:0000256" key="9">
    <source>
        <dbReference type="SAM" id="Phobius"/>
    </source>
</evidence>
<evidence type="ECO:0000256" key="1">
    <source>
        <dbReference type="ARBA" id="ARBA00004651"/>
    </source>
</evidence>
<comment type="subcellular location">
    <subcellularLocation>
        <location evidence="1">Cell membrane</location>
        <topology evidence="1">Multi-pass membrane protein</topology>
    </subcellularLocation>
</comment>
<dbReference type="EC" id="2.7.10.2" evidence="11"/>
<keyword evidence="7 9" id="KW-1133">Transmembrane helix</keyword>
<keyword evidence="5" id="KW-0547">Nucleotide-binding</keyword>
<evidence type="ECO:0000256" key="8">
    <source>
        <dbReference type="ARBA" id="ARBA00023136"/>
    </source>
</evidence>
<protein>
    <submittedName>
        <fullName evidence="11">Polysaccharide biosynthesis tyrosine autokinase</fullName>
        <ecNumber evidence="11">2.7.10.2</ecNumber>
    </submittedName>
</protein>
<dbReference type="GO" id="GO:0004715">
    <property type="term" value="F:non-membrane spanning protein tyrosine kinase activity"/>
    <property type="evidence" value="ECO:0007669"/>
    <property type="project" value="UniProtKB-EC"/>
</dbReference>
<sequence>MGIGDYFSALRAHWTIVVACAVLAVVAAAAVSALTSPTYIASTRLFVNTTGAATASDAYQGSLFSTGRVASYAELAAGEEVARRVVSSLGLPEGPEAVMSQVEASAVPGSVLLDVTASAGSPTGARDLANSVAEQTSALVRELESAGRQGEPAVSATIADFADMPARPTTPSWGRNLVFGLLVGVIVGSIAAVARALGRPIVRSAGDLAAAVGPVLGTILVARGASANEMLAVDRHPEAQESFRELRASFLAATTSTGYRTVLLTGPSPGIGTSTTAIGLAVTLAESSRSVVVVDADVRGATVHTTFGVGPTPGLAEYLSGTATMNDVVVPTDLDNLSILASGLERPDTRASFGTPKMVETIKVLRQYFEYVLVDAPAVLSGSDTAVLAASVDAALIVARAGETARRDVTTTADKIRLSGTPIMGSVVNHGPRGRRTRRS</sequence>
<gene>
    <name evidence="11" type="ORF">HQ605_15425</name>
</gene>
<feature type="transmembrane region" description="Helical" evidence="9">
    <location>
        <begin position="12"/>
        <end position="34"/>
    </location>
</feature>
<feature type="domain" description="Polysaccharide chain length determinant N-terminal" evidence="10">
    <location>
        <begin position="5"/>
        <end position="87"/>
    </location>
</feature>
<evidence type="ECO:0000256" key="6">
    <source>
        <dbReference type="ARBA" id="ARBA00022840"/>
    </source>
</evidence>
<keyword evidence="12" id="KW-1185">Reference proteome</keyword>
<dbReference type="PANTHER" id="PTHR32309">
    <property type="entry name" value="TYROSINE-PROTEIN KINASE"/>
    <property type="match status" value="1"/>
</dbReference>
<dbReference type="Gene3D" id="3.40.50.300">
    <property type="entry name" value="P-loop containing nucleotide triphosphate hydrolases"/>
    <property type="match status" value="1"/>
</dbReference>
<evidence type="ECO:0000256" key="5">
    <source>
        <dbReference type="ARBA" id="ARBA00022741"/>
    </source>
</evidence>
<dbReference type="InterPro" id="IPR003856">
    <property type="entry name" value="LPS_length_determ_N"/>
</dbReference>
<dbReference type="NCBIfam" id="TIGR01007">
    <property type="entry name" value="eps_fam"/>
    <property type="match status" value="1"/>
</dbReference>
<keyword evidence="3" id="KW-1003">Cell membrane</keyword>